<name>A0ABU8QVM6_9PSED</name>
<dbReference type="Proteomes" id="UP001380290">
    <property type="component" value="Unassembled WGS sequence"/>
</dbReference>
<dbReference type="InterPro" id="IPR013078">
    <property type="entry name" value="His_Pase_superF_clade-1"/>
</dbReference>
<dbReference type="Gene3D" id="3.40.50.1240">
    <property type="entry name" value="Phosphoglycerate mutase-like"/>
    <property type="match status" value="1"/>
</dbReference>
<dbReference type="EMBL" id="JBBHLC010000047">
    <property type="protein sequence ID" value="MEJ5864700.1"/>
    <property type="molecule type" value="Genomic_DNA"/>
</dbReference>
<organism evidence="1 2">
    <name type="scientific">Pseudomonas farsensis</name>
    <dbReference type="NCBI Taxonomy" id="2745492"/>
    <lineage>
        <taxon>Bacteria</taxon>
        <taxon>Pseudomonadati</taxon>
        <taxon>Pseudomonadota</taxon>
        <taxon>Gammaproteobacteria</taxon>
        <taxon>Pseudomonadales</taxon>
        <taxon>Pseudomonadaceae</taxon>
        <taxon>Pseudomonas</taxon>
    </lineage>
</organism>
<dbReference type="EC" id="3.1.3.-" evidence="1"/>
<keyword evidence="1" id="KW-0378">Hydrolase</keyword>
<sequence>MKPVQLTLICHGQTEAQRVGRFALDDDPLRELPAPMAGLSTGAHCLSAPELRALQTAQGLGLQATVDERLRDCDSGRWQGLALKQLQHDDLAGLQAWFADPQSAPHGGESVAALCSRVAHWLDSGLAAGEWLVITHPFVIRAAMLHALAAPLDAFQRIDVQPLAQVRLSHSTQWRLQLPS</sequence>
<dbReference type="RefSeq" id="WP_339599864.1">
    <property type="nucleotide sequence ID" value="NZ_JBBHLC010000047.1"/>
</dbReference>
<reference evidence="1 2" key="1">
    <citation type="submission" date="2024-02" db="EMBL/GenBank/DDBJ databases">
        <title>Identification of pathogenicity and growth-promoting function of Pseudomonas putida variant.</title>
        <authorList>
            <person name="Sun J."/>
        </authorList>
    </citation>
    <scope>NUCLEOTIDE SEQUENCE [LARGE SCALE GENOMIC DNA]</scope>
    <source>
        <strain evidence="1 2">A03</strain>
    </source>
</reference>
<evidence type="ECO:0000313" key="1">
    <source>
        <dbReference type="EMBL" id="MEJ5864700.1"/>
    </source>
</evidence>
<dbReference type="Pfam" id="PF00300">
    <property type="entry name" value="His_Phos_1"/>
    <property type="match status" value="1"/>
</dbReference>
<dbReference type="SMART" id="SM00855">
    <property type="entry name" value="PGAM"/>
    <property type="match status" value="1"/>
</dbReference>
<dbReference type="SUPFAM" id="SSF53254">
    <property type="entry name" value="Phosphoglycerate mutase-like"/>
    <property type="match status" value="1"/>
</dbReference>
<evidence type="ECO:0000313" key="2">
    <source>
        <dbReference type="Proteomes" id="UP001380290"/>
    </source>
</evidence>
<accession>A0ABU8QVM6</accession>
<dbReference type="InterPro" id="IPR029033">
    <property type="entry name" value="His_PPase_superfam"/>
</dbReference>
<proteinExistence type="predicted"/>
<comment type="caution">
    <text evidence="1">The sequence shown here is derived from an EMBL/GenBank/DDBJ whole genome shotgun (WGS) entry which is preliminary data.</text>
</comment>
<protein>
    <submittedName>
        <fullName evidence="1">Histidine phosphatase family protein</fullName>
        <ecNumber evidence="1">3.1.3.-</ecNumber>
    </submittedName>
</protein>
<dbReference type="GO" id="GO:0016787">
    <property type="term" value="F:hydrolase activity"/>
    <property type="evidence" value="ECO:0007669"/>
    <property type="project" value="UniProtKB-KW"/>
</dbReference>
<gene>
    <name evidence="1" type="ORF">V7S98_15865</name>
</gene>
<keyword evidence="2" id="KW-1185">Reference proteome</keyword>